<dbReference type="Pfam" id="PF07992">
    <property type="entry name" value="Pyr_redox_2"/>
    <property type="match status" value="1"/>
</dbReference>
<proteinExistence type="inferred from homology"/>
<evidence type="ECO:0000256" key="5">
    <source>
        <dbReference type="ARBA" id="ARBA00022946"/>
    </source>
</evidence>
<feature type="domain" description="FAD/NAD(P)-binding" evidence="9">
    <location>
        <begin position="17"/>
        <end position="340"/>
    </location>
</feature>
<keyword evidence="3" id="KW-0285">Flavoprotein</keyword>
<protein>
    <recommendedName>
        <fullName evidence="2">NADH:ubiquinone reductase (non-electrogenic)</fullName>
        <ecNumber evidence="2">1.6.5.9</ecNumber>
    </recommendedName>
</protein>
<keyword evidence="7" id="KW-0520">NAD</keyword>
<dbReference type="SUPFAM" id="SSF51905">
    <property type="entry name" value="FAD/NAD(P)-binding domain"/>
    <property type="match status" value="1"/>
</dbReference>
<dbReference type="HOGENOM" id="CLU_021377_7_1_3"/>
<dbReference type="InterPro" id="IPR036188">
    <property type="entry name" value="FAD/NAD-bd_sf"/>
</dbReference>
<dbReference type="STRING" id="203124.Tery_2062"/>
<dbReference type="KEGG" id="ter:Tery_2062"/>
<name>Q113M1_TRIEI</name>
<comment type="similarity">
    <text evidence="1">Belongs to the NADH dehydrogenase family.</text>
</comment>
<evidence type="ECO:0000256" key="2">
    <source>
        <dbReference type="ARBA" id="ARBA00012637"/>
    </source>
</evidence>
<dbReference type="OrthoDB" id="9781621at2"/>
<dbReference type="InterPro" id="IPR023753">
    <property type="entry name" value="FAD/NAD-binding_dom"/>
</dbReference>
<dbReference type="RefSeq" id="WP_011611674.1">
    <property type="nucleotide sequence ID" value="NC_008312.1"/>
</dbReference>
<dbReference type="EMBL" id="CP000393">
    <property type="protein sequence ID" value="ABG51303.1"/>
    <property type="molecule type" value="Genomic_DNA"/>
</dbReference>
<evidence type="ECO:0000256" key="7">
    <source>
        <dbReference type="ARBA" id="ARBA00023027"/>
    </source>
</evidence>
<dbReference type="PANTHER" id="PTHR43706">
    <property type="entry name" value="NADH DEHYDROGENASE"/>
    <property type="match status" value="1"/>
</dbReference>
<evidence type="ECO:0000256" key="8">
    <source>
        <dbReference type="ARBA" id="ARBA00047599"/>
    </source>
</evidence>
<reference evidence="11" key="1">
    <citation type="submission" date="2006-06" db="EMBL/GenBank/DDBJ databases">
        <title>Complete sequence of Trichodesmium erythraeum IMS101.</title>
        <authorList>
            <consortium name="US DOE Joint Genome Institute"/>
            <person name="Copeland A."/>
            <person name="Lucas S."/>
            <person name="Lapidus A."/>
            <person name="Barry K."/>
            <person name="Detter J.C."/>
            <person name="Glavina del Rio T."/>
            <person name="Hammon N."/>
            <person name="Israni S."/>
            <person name="Dalin E."/>
            <person name="Tice H."/>
            <person name="Pitluck S."/>
            <person name="Kiss H."/>
            <person name="Munk A.C."/>
            <person name="Brettin T."/>
            <person name="Bruce D."/>
            <person name="Han C."/>
            <person name="Tapia R."/>
            <person name="Gilna P."/>
            <person name="Schmutz J."/>
            <person name="Larimer F."/>
            <person name="Land M."/>
            <person name="Hauser L."/>
            <person name="Kyrpides N."/>
            <person name="Kim E."/>
            <person name="Richardson P."/>
        </authorList>
    </citation>
    <scope>NUCLEOTIDE SEQUENCE [LARGE SCALE GENOMIC DNA]</scope>
    <source>
        <strain evidence="11">IMS101</strain>
    </source>
</reference>
<gene>
    <name evidence="11" type="ordered locus">Tery_2062</name>
</gene>
<evidence type="ECO:0000313" key="11">
    <source>
        <dbReference type="EMBL" id="ABG51303.1"/>
    </source>
</evidence>
<evidence type="ECO:0000256" key="1">
    <source>
        <dbReference type="ARBA" id="ARBA00005272"/>
    </source>
</evidence>
<dbReference type="PRINTS" id="PR00368">
    <property type="entry name" value="FADPNR"/>
</dbReference>
<evidence type="ECO:0000256" key="3">
    <source>
        <dbReference type="ARBA" id="ARBA00022630"/>
    </source>
</evidence>
<dbReference type="InterPro" id="IPR054585">
    <property type="entry name" value="NDH2-like_C"/>
</dbReference>
<dbReference type="PRINTS" id="PR00411">
    <property type="entry name" value="PNDRDTASEI"/>
</dbReference>
<evidence type="ECO:0000256" key="4">
    <source>
        <dbReference type="ARBA" id="ARBA00022827"/>
    </source>
</evidence>
<dbReference type="Pfam" id="PF22366">
    <property type="entry name" value="NDH2_C"/>
    <property type="match status" value="1"/>
</dbReference>
<keyword evidence="5" id="KW-0809">Transit peptide</keyword>
<dbReference type="InterPro" id="IPR045024">
    <property type="entry name" value="NDH-2"/>
</dbReference>
<organism evidence="11">
    <name type="scientific">Trichodesmium erythraeum (strain IMS101)</name>
    <dbReference type="NCBI Taxonomy" id="203124"/>
    <lineage>
        <taxon>Bacteria</taxon>
        <taxon>Bacillati</taxon>
        <taxon>Cyanobacteriota</taxon>
        <taxon>Cyanophyceae</taxon>
        <taxon>Oscillatoriophycideae</taxon>
        <taxon>Oscillatoriales</taxon>
        <taxon>Microcoleaceae</taxon>
        <taxon>Trichodesmium</taxon>
    </lineage>
</organism>
<evidence type="ECO:0000259" key="10">
    <source>
        <dbReference type="Pfam" id="PF22366"/>
    </source>
</evidence>
<dbReference type="eggNOG" id="COG1252">
    <property type="taxonomic scope" value="Bacteria"/>
</dbReference>
<keyword evidence="6" id="KW-0560">Oxidoreductase</keyword>
<accession>Q113M1</accession>
<comment type="catalytic activity">
    <reaction evidence="8">
        <text>a quinone + NADH + H(+) = a quinol + NAD(+)</text>
        <dbReference type="Rhea" id="RHEA:46160"/>
        <dbReference type="ChEBI" id="CHEBI:15378"/>
        <dbReference type="ChEBI" id="CHEBI:24646"/>
        <dbReference type="ChEBI" id="CHEBI:57540"/>
        <dbReference type="ChEBI" id="CHEBI:57945"/>
        <dbReference type="ChEBI" id="CHEBI:132124"/>
        <dbReference type="EC" id="1.6.5.9"/>
    </reaction>
</comment>
<dbReference type="EC" id="1.6.5.9" evidence="2"/>
<dbReference type="Gene3D" id="3.50.50.100">
    <property type="match status" value="1"/>
</dbReference>
<dbReference type="GO" id="GO:0050136">
    <property type="term" value="F:NADH dehydrogenase (quinone) (non-electrogenic) activity"/>
    <property type="evidence" value="ECO:0007669"/>
    <property type="project" value="UniProtKB-EC"/>
</dbReference>
<dbReference type="AlphaFoldDB" id="Q113M1"/>
<evidence type="ECO:0000256" key="6">
    <source>
        <dbReference type="ARBA" id="ARBA00023002"/>
    </source>
</evidence>
<feature type="domain" description="External alternative NADH-ubiquinone oxidoreductase-like C-terminal" evidence="10">
    <location>
        <begin position="365"/>
        <end position="421"/>
    </location>
</feature>
<dbReference type="PANTHER" id="PTHR43706:SF47">
    <property type="entry name" value="EXTERNAL NADH-UBIQUINONE OXIDOREDUCTASE 1, MITOCHONDRIAL-RELATED"/>
    <property type="match status" value="1"/>
</dbReference>
<sequence>MSLKPGKASIYLQSPHHVVIVGGGFAGLEAAKQLGKAPVKVTLVDKRNFHLFQPLLYQVATGSLSPGDIASPLRGVVAEQKNTHVIMGEVVDIDPEEKKLTLHDQELNYDSLVIATGVSHNYFGNDWSEKAPGLKTVEDALEMRRRIFASFEAAEKETDLEKRKALLTFAIVGAGPTGVELAGALAELAHTKLKEEYRSINTTEAKIYLIQSGDRVLPSFKPALSQKARLELEKLGVTVMTKTRVTNIENNVVTVSSGETKTEIPAHTILWGAGVKASKVSEIISNRTGAKLDRAGRVFVNKDLTIPNYSDIFVIGDLANFSHQGDSPIPGVAPAAMQEGFYVAKLIRKRLKGESLKPFYYIDYGSLAVIGRHQAVVQYKAIRFSGPIAWLAWLFIHIYYMIEFDNQLIVMIQWAWSYFTGQGGARLITEKSMKTPSYEERQARYTPLVPSKSSIET</sequence>
<evidence type="ECO:0000259" key="9">
    <source>
        <dbReference type="Pfam" id="PF07992"/>
    </source>
</evidence>
<keyword evidence="4" id="KW-0274">FAD</keyword>